<dbReference type="InterPro" id="IPR041118">
    <property type="entry name" value="Rx_N"/>
</dbReference>
<evidence type="ECO:0000259" key="6">
    <source>
        <dbReference type="Pfam" id="PF00931"/>
    </source>
</evidence>
<dbReference type="PANTHER" id="PTHR36766:SF40">
    <property type="entry name" value="DISEASE RESISTANCE PROTEIN RGA3"/>
    <property type="match status" value="1"/>
</dbReference>
<evidence type="ECO:0000256" key="4">
    <source>
        <dbReference type="ARBA" id="ARBA00022821"/>
    </source>
</evidence>
<evidence type="ECO:0000256" key="2">
    <source>
        <dbReference type="ARBA" id="ARBA00022737"/>
    </source>
</evidence>
<reference evidence="11 12" key="1">
    <citation type="submission" date="2025-05" db="UniProtKB">
        <authorList>
            <consortium name="RefSeq"/>
        </authorList>
    </citation>
    <scope>IDENTIFICATION</scope>
    <source>
        <tissue evidence="11 12">Seedling</tissue>
    </source>
</reference>
<dbReference type="Gene3D" id="3.40.50.300">
    <property type="entry name" value="P-loop containing nucleotide triphosphate hydrolases"/>
    <property type="match status" value="1"/>
</dbReference>
<dbReference type="GO" id="GO:0051707">
    <property type="term" value="P:response to other organism"/>
    <property type="evidence" value="ECO:0007669"/>
    <property type="project" value="UniProtKB-ARBA"/>
</dbReference>
<dbReference type="Pfam" id="PF18052">
    <property type="entry name" value="Rx_N"/>
    <property type="match status" value="1"/>
</dbReference>
<evidence type="ECO:0000313" key="12">
    <source>
        <dbReference type="RefSeq" id="XP_048336869.2"/>
    </source>
</evidence>
<keyword evidence="1" id="KW-0433">Leucine-rich repeat</keyword>
<proteinExistence type="predicted"/>
<dbReference type="InterPro" id="IPR056789">
    <property type="entry name" value="LRR_R13L1-DRL21"/>
</dbReference>
<dbReference type="Pfam" id="PF13855">
    <property type="entry name" value="LRR_8"/>
    <property type="match status" value="1"/>
</dbReference>
<evidence type="ECO:0000313" key="11">
    <source>
        <dbReference type="RefSeq" id="XP_015893591.4"/>
    </source>
</evidence>
<organism evidence="10 11">
    <name type="scientific">Ziziphus jujuba</name>
    <name type="common">Chinese jujube</name>
    <name type="synonym">Ziziphus sativa</name>
    <dbReference type="NCBI Taxonomy" id="326968"/>
    <lineage>
        <taxon>Eukaryota</taxon>
        <taxon>Viridiplantae</taxon>
        <taxon>Streptophyta</taxon>
        <taxon>Embryophyta</taxon>
        <taxon>Tracheophyta</taxon>
        <taxon>Spermatophyta</taxon>
        <taxon>Magnoliopsida</taxon>
        <taxon>eudicotyledons</taxon>
        <taxon>Gunneridae</taxon>
        <taxon>Pentapetalae</taxon>
        <taxon>rosids</taxon>
        <taxon>fabids</taxon>
        <taxon>Rosales</taxon>
        <taxon>Rhamnaceae</taxon>
        <taxon>Paliureae</taxon>
        <taxon>Ziziphus</taxon>
    </lineage>
</organism>
<dbReference type="KEGG" id="zju:107427728"/>
<dbReference type="Gene3D" id="3.80.10.10">
    <property type="entry name" value="Ribonuclease Inhibitor"/>
    <property type="match status" value="2"/>
</dbReference>
<feature type="domain" description="NB-ARC" evidence="6">
    <location>
        <begin position="190"/>
        <end position="359"/>
    </location>
</feature>
<dbReference type="InterPro" id="IPR032675">
    <property type="entry name" value="LRR_dom_sf"/>
</dbReference>
<dbReference type="RefSeq" id="XP_015893591.4">
    <property type="nucleotide sequence ID" value="XM_016038105.4"/>
</dbReference>
<feature type="domain" description="R13L1/DRL21-like LRR repeat region" evidence="9">
    <location>
        <begin position="694"/>
        <end position="817"/>
    </location>
</feature>
<evidence type="ECO:0000259" key="8">
    <source>
        <dbReference type="Pfam" id="PF23559"/>
    </source>
</evidence>
<sequence length="1028" mass="117394">MVIPAKGGSLPMSCLKTLDSVELVDFIEEKEAMKKQFQKLKTMLLSFNNLLSDAMEMQIRNPDVDMWVSDVEDVMYDVQDLLDEIETEALRCKLARESHDFFSINQVLNSMSTPFNVETVYQGLLEIIVKLESLLELKDGLALKEFEFEDDYVQPKSLPETKLMENSAVDDNFSPPPPQNLMEYDVYGRDYEKETILKLLLSNDNNVSVIPILGMAGVGKTTLAHLLYEDLKVNRHFDLKAWVCVSDEFDLLRLTKCMFESVTSIACDVRDVSFLQFKLKESLMGKKFLFVQDDVWDKNYVHWNFFKSCFESGANGSKIILTTQNEVIATMIGNVPTFDLKTISPEDGFKLLLKHAFDEVESGFFPDLNVIGEKIVKKSNGIPLAVKTLAGLLRFHSQQETWDNILNSNVWELSKEESSILPALWLSYHYLPPHLKQCFAYCSVFPRGYEVDKKLLILMWMAQDLLQPRMDKRMEEVGEIYLNHLLSRSLLQQSRVSQSAVTMHNLVYNFAKSISKEFCFKLDDHISLALVSKMQVRNFSFQKLKALSKAKVLHAFPGAQWRRVNTGLPLHRLVYHGLLPRLPHLRSLSLTSCPILELPDSVCKLKYLRYLDLSSTLITQLPGTICRLSKLQTLLLSNCRNLTQLPTDITALHQLRHLDISNTCLTEMPLQMSRMRNLQSLSNFVVGKYGGSGIQELKELQHLHGTLCISGLQNVSNIGNAMEANLKDKKYLNELGLTWSGRPDDSLRVREVLDSVQPHTNLKKLIVKFYGGTKFPNWVGDSSYCNMVSVHLINCKNCCILPPLGELPSLRYLEIIGFDSVMRIGPEFYYNSSSTSKPFRSLETLRMRSMSEWQEWFLISGNEDGGFPYLEELYLEDCPQLCGGLPYCLPSLRLLHISGCQQIATLLPQDVQMGTAYPSLQTMEIYYCRKLETLPEGEWPSNLQSLTISYCRNLRAPKGNGFRHLRSLQNLRIACCHEFMCLPEEKLLDTHSRQSTAVFSLQGQWYQGDKEEDGPSIWQKPWACSCGD</sequence>
<dbReference type="InterPro" id="IPR027417">
    <property type="entry name" value="P-loop_NTPase"/>
</dbReference>
<dbReference type="AlphaFoldDB" id="A0A6P4AE87"/>
<dbReference type="InterPro" id="IPR003591">
    <property type="entry name" value="Leu-rich_rpt_typical-subtyp"/>
</dbReference>
<evidence type="ECO:0000256" key="3">
    <source>
        <dbReference type="ARBA" id="ARBA00022741"/>
    </source>
</evidence>
<evidence type="ECO:0000259" key="7">
    <source>
        <dbReference type="Pfam" id="PF18052"/>
    </source>
</evidence>
<dbReference type="InterPro" id="IPR002182">
    <property type="entry name" value="NB-ARC"/>
</dbReference>
<keyword evidence="5" id="KW-0067">ATP-binding</keyword>
<evidence type="ECO:0000259" key="9">
    <source>
        <dbReference type="Pfam" id="PF25019"/>
    </source>
</evidence>
<gene>
    <name evidence="11 12" type="primary">LOC107427728</name>
</gene>
<dbReference type="InterPro" id="IPR042197">
    <property type="entry name" value="Apaf_helical"/>
</dbReference>
<protein>
    <submittedName>
        <fullName evidence="11 12">Disease resistance RPP13-like protein 1 isoform X1</fullName>
    </submittedName>
</protein>
<feature type="domain" description="Disease resistance N-terminal" evidence="7">
    <location>
        <begin position="30"/>
        <end position="97"/>
    </location>
</feature>
<evidence type="ECO:0000313" key="10">
    <source>
        <dbReference type="Proteomes" id="UP001652623"/>
    </source>
</evidence>
<dbReference type="Gene3D" id="1.20.5.4130">
    <property type="match status" value="1"/>
</dbReference>
<dbReference type="PRINTS" id="PR00364">
    <property type="entry name" value="DISEASERSIST"/>
</dbReference>
<dbReference type="InParanoid" id="A0A6P4AE87"/>
<dbReference type="InterPro" id="IPR036388">
    <property type="entry name" value="WH-like_DNA-bd_sf"/>
</dbReference>
<dbReference type="GeneID" id="107427728"/>
<accession>A0A6P4AE87</accession>
<dbReference type="RefSeq" id="XP_048336869.2">
    <property type="nucleotide sequence ID" value="XM_048480912.2"/>
</dbReference>
<dbReference type="InterPro" id="IPR001611">
    <property type="entry name" value="Leu-rich_rpt"/>
</dbReference>
<dbReference type="SUPFAM" id="SSF52540">
    <property type="entry name" value="P-loop containing nucleoside triphosphate hydrolases"/>
    <property type="match status" value="1"/>
</dbReference>
<dbReference type="SUPFAM" id="SSF52058">
    <property type="entry name" value="L domain-like"/>
    <property type="match status" value="1"/>
</dbReference>
<dbReference type="Proteomes" id="UP001652623">
    <property type="component" value="Chromosome 9"/>
</dbReference>
<dbReference type="SMART" id="SM00369">
    <property type="entry name" value="LRR_TYP"/>
    <property type="match status" value="3"/>
</dbReference>
<dbReference type="GO" id="GO:0043531">
    <property type="term" value="F:ADP binding"/>
    <property type="evidence" value="ECO:0007669"/>
    <property type="project" value="InterPro"/>
</dbReference>
<name>A0A6P4AE87_ZIZJJ</name>
<dbReference type="GO" id="GO:0005524">
    <property type="term" value="F:ATP binding"/>
    <property type="evidence" value="ECO:0007669"/>
    <property type="project" value="UniProtKB-KW"/>
</dbReference>
<dbReference type="Gene3D" id="1.10.10.10">
    <property type="entry name" value="Winged helix-like DNA-binding domain superfamily/Winged helix DNA-binding domain"/>
    <property type="match status" value="1"/>
</dbReference>
<dbReference type="Pfam" id="PF25019">
    <property type="entry name" value="LRR_R13L1-DRL21"/>
    <property type="match status" value="1"/>
</dbReference>
<dbReference type="PANTHER" id="PTHR36766">
    <property type="entry name" value="PLANT BROAD-SPECTRUM MILDEW RESISTANCE PROTEIN RPW8"/>
    <property type="match status" value="1"/>
</dbReference>
<feature type="domain" description="Disease resistance protein winged helix" evidence="8">
    <location>
        <begin position="444"/>
        <end position="511"/>
    </location>
</feature>
<keyword evidence="2" id="KW-0677">Repeat</keyword>
<keyword evidence="4" id="KW-0611">Plant defense</keyword>
<dbReference type="GO" id="GO:0006952">
    <property type="term" value="P:defense response"/>
    <property type="evidence" value="ECO:0007669"/>
    <property type="project" value="UniProtKB-KW"/>
</dbReference>
<dbReference type="Pfam" id="PF23559">
    <property type="entry name" value="WHD_DRP"/>
    <property type="match status" value="1"/>
</dbReference>
<keyword evidence="10" id="KW-1185">Reference proteome</keyword>
<evidence type="ECO:0000256" key="1">
    <source>
        <dbReference type="ARBA" id="ARBA00022614"/>
    </source>
</evidence>
<dbReference type="Pfam" id="PF00931">
    <property type="entry name" value="NB-ARC"/>
    <property type="match status" value="1"/>
</dbReference>
<dbReference type="Gene3D" id="1.10.8.430">
    <property type="entry name" value="Helical domain of apoptotic protease-activating factors"/>
    <property type="match status" value="1"/>
</dbReference>
<keyword evidence="3" id="KW-0547">Nucleotide-binding</keyword>
<dbReference type="InterPro" id="IPR058922">
    <property type="entry name" value="WHD_DRP"/>
</dbReference>
<evidence type="ECO:0000256" key="5">
    <source>
        <dbReference type="ARBA" id="ARBA00022840"/>
    </source>
</evidence>